<reference evidence="2" key="1">
    <citation type="journal article" date="2024" name="Proc. Natl. Acad. Sci. U.S.A.">
        <title>Extraordinary preservation of gene collinearity over three hundred million years revealed in homosporous lycophytes.</title>
        <authorList>
            <person name="Li C."/>
            <person name="Wickell D."/>
            <person name="Kuo L.Y."/>
            <person name="Chen X."/>
            <person name="Nie B."/>
            <person name="Liao X."/>
            <person name="Peng D."/>
            <person name="Ji J."/>
            <person name="Jenkins J."/>
            <person name="Williams M."/>
            <person name="Shu S."/>
            <person name="Plott C."/>
            <person name="Barry K."/>
            <person name="Rajasekar S."/>
            <person name="Grimwood J."/>
            <person name="Han X."/>
            <person name="Sun S."/>
            <person name="Hou Z."/>
            <person name="He W."/>
            <person name="Dai G."/>
            <person name="Sun C."/>
            <person name="Schmutz J."/>
            <person name="Leebens-Mack J.H."/>
            <person name="Li F.W."/>
            <person name="Wang L."/>
        </authorList>
    </citation>
    <scope>NUCLEOTIDE SEQUENCE [LARGE SCALE GENOMIC DNA]</scope>
    <source>
        <strain evidence="2">cv. PW_Plant_1</strain>
    </source>
</reference>
<evidence type="ECO:0000313" key="1">
    <source>
        <dbReference type="EMBL" id="KAJ7528307.1"/>
    </source>
</evidence>
<evidence type="ECO:0000313" key="2">
    <source>
        <dbReference type="Proteomes" id="UP001162992"/>
    </source>
</evidence>
<name>A0ACC2BF24_DIPCM</name>
<comment type="caution">
    <text evidence="1">The sequence shown here is derived from an EMBL/GenBank/DDBJ whole genome shotgun (WGS) entry which is preliminary data.</text>
</comment>
<dbReference type="EMBL" id="CM055107">
    <property type="protein sequence ID" value="KAJ7528307.1"/>
    <property type="molecule type" value="Genomic_DNA"/>
</dbReference>
<organism evidence="1 2">
    <name type="scientific">Diphasiastrum complanatum</name>
    <name type="common">Issler's clubmoss</name>
    <name type="synonym">Lycopodium complanatum</name>
    <dbReference type="NCBI Taxonomy" id="34168"/>
    <lineage>
        <taxon>Eukaryota</taxon>
        <taxon>Viridiplantae</taxon>
        <taxon>Streptophyta</taxon>
        <taxon>Embryophyta</taxon>
        <taxon>Tracheophyta</taxon>
        <taxon>Lycopodiopsida</taxon>
        <taxon>Lycopodiales</taxon>
        <taxon>Lycopodiaceae</taxon>
        <taxon>Lycopodioideae</taxon>
        <taxon>Diphasiastrum</taxon>
    </lineage>
</organism>
<proteinExistence type="predicted"/>
<protein>
    <submittedName>
        <fullName evidence="1">Uncharacterized protein</fullName>
    </submittedName>
</protein>
<keyword evidence="2" id="KW-1185">Reference proteome</keyword>
<dbReference type="Proteomes" id="UP001162992">
    <property type="component" value="Chromosome 16"/>
</dbReference>
<sequence length="99" mass="11089">MSTSNISFFNTKIGVYFIIYYWQFLRTRSYGSNLGPAPIHAHATKSMLFSYATYLIPPIIIRHVYHVGALGRSTSAHVSSWPPSAARNSRLLTDTGHSL</sequence>
<accession>A0ACC2BF24</accession>
<gene>
    <name evidence="1" type="ORF">O6H91_16G094300</name>
</gene>